<keyword evidence="1" id="KW-0175">Coiled coil</keyword>
<evidence type="ECO:0000256" key="1">
    <source>
        <dbReference type="SAM" id="Coils"/>
    </source>
</evidence>
<evidence type="ECO:0000313" key="3">
    <source>
        <dbReference type="Proteomes" id="UP001066276"/>
    </source>
</evidence>
<dbReference type="Proteomes" id="UP001066276">
    <property type="component" value="Chromosome 10"/>
</dbReference>
<name>A0AAV7MB11_PLEWA</name>
<accession>A0AAV7MB11</accession>
<gene>
    <name evidence="2" type="ORF">NDU88_006010</name>
</gene>
<sequence length="140" mass="15621">MTSQRHTKKEGTLKDIFSKAPAKKVDLHKEKTAALGTSEQRVALEGDNAPITLSFFEQIFGVLRDDIATLKQEIVMEVKDLKKDVNDMGQQVDSLKKTHDACEEELASWMQGPCTARQKTGDTVSSEGFGETILVLQYLY</sequence>
<reference evidence="2" key="1">
    <citation type="journal article" date="2022" name="bioRxiv">
        <title>Sequencing and chromosome-scale assembly of the giantPleurodeles waltlgenome.</title>
        <authorList>
            <person name="Brown T."/>
            <person name="Elewa A."/>
            <person name="Iarovenko S."/>
            <person name="Subramanian E."/>
            <person name="Araus A.J."/>
            <person name="Petzold A."/>
            <person name="Susuki M."/>
            <person name="Suzuki K.-i.T."/>
            <person name="Hayashi T."/>
            <person name="Toyoda A."/>
            <person name="Oliveira C."/>
            <person name="Osipova E."/>
            <person name="Leigh N.D."/>
            <person name="Simon A."/>
            <person name="Yun M.H."/>
        </authorList>
    </citation>
    <scope>NUCLEOTIDE SEQUENCE</scope>
    <source>
        <strain evidence="2">20211129_DDA</strain>
        <tissue evidence="2">Liver</tissue>
    </source>
</reference>
<comment type="caution">
    <text evidence="2">The sequence shown here is derived from an EMBL/GenBank/DDBJ whole genome shotgun (WGS) entry which is preliminary data.</text>
</comment>
<evidence type="ECO:0000313" key="2">
    <source>
        <dbReference type="EMBL" id="KAJ1100935.1"/>
    </source>
</evidence>
<feature type="coiled-coil region" evidence="1">
    <location>
        <begin position="78"/>
        <end position="105"/>
    </location>
</feature>
<proteinExistence type="predicted"/>
<organism evidence="2 3">
    <name type="scientific">Pleurodeles waltl</name>
    <name type="common">Iberian ribbed newt</name>
    <dbReference type="NCBI Taxonomy" id="8319"/>
    <lineage>
        <taxon>Eukaryota</taxon>
        <taxon>Metazoa</taxon>
        <taxon>Chordata</taxon>
        <taxon>Craniata</taxon>
        <taxon>Vertebrata</taxon>
        <taxon>Euteleostomi</taxon>
        <taxon>Amphibia</taxon>
        <taxon>Batrachia</taxon>
        <taxon>Caudata</taxon>
        <taxon>Salamandroidea</taxon>
        <taxon>Salamandridae</taxon>
        <taxon>Pleurodelinae</taxon>
        <taxon>Pleurodeles</taxon>
    </lineage>
</organism>
<keyword evidence="3" id="KW-1185">Reference proteome</keyword>
<dbReference type="AlphaFoldDB" id="A0AAV7MB11"/>
<dbReference type="EMBL" id="JANPWB010000014">
    <property type="protein sequence ID" value="KAJ1100935.1"/>
    <property type="molecule type" value="Genomic_DNA"/>
</dbReference>
<protein>
    <submittedName>
        <fullName evidence="2">Uncharacterized protein</fullName>
    </submittedName>
</protein>